<reference evidence="2 3" key="1">
    <citation type="journal article" date="2015" name="Sci. Rep.">
        <title>Chromosome-level genome map provides insights into diverse defense mechanisms in the medicinal fungus Ganoderma sinense.</title>
        <authorList>
            <person name="Zhu Y."/>
            <person name="Xu J."/>
            <person name="Sun C."/>
            <person name="Zhou S."/>
            <person name="Xu H."/>
            <person name="Nelson D.R."/>
            <person name="Qian J."/>
            <person name="Song J."/>
            <person name="Luo H."/>
            <person name="Xiang L."/>
            <person name="Li Y."/>
            <person name="Xu Z."/>
            <person name="Ji A."/>
            <person name="Wang L."/>
            <person name="Lu S."/>
            <person name="Hayward A."/>
            <person name="Sun W."/>
            <person name="Li X."/>
            <person name="Schwartz D.C."/>
            <person name="Wang Y."/>
            <person name="Chen S."/>
        </authorList>
    </citation>
    <scope>NUCLEOTIDE SEQUENCE [LARGE SCALE GENOMIC DNA]</scope>
    <source>
        <strain evidence="2 3">ZZ0214-1</strain>
    </source>
</reference>
<accession>A0A2G8RSF1</accession>
<name>A0A2G8RSF1_9APHY</name>
<dbReference type="Proteomes" id="UP000230002">
    <property type="component" value="Unassembled WGS sequence"/>
</dbReference>
<dbReference type="AlphaFoldDB" id="A0A2G8RSF1"/>
<proteinExistence type="predicted"/>
<protein>
    <submittedName>
        <fullName evidence="2">Uncharacterized protein</fullName>
    </submittedName>
</protein>
<evidence type="ECO:0000256" key="1">
    <source>
        <dbReference type="SAM" id="MobiDB-lite"/>
    </source>
</evidence>
<comment type="caution">
    <text evidence="2">The sequence shown here is derived from an EMBL/GenBank/DDBJ whole genome shotgun (WGS) entry which is preliminary data.</text>
</comment>
<evidence type="ECO:0000313" key="2">
    <source>
        <dbReference type="EMBL" id="PIL24421.1"/>
    </source>
</evidence>
<dbReference type="OrthoDB" id="2748698at2759"/>
<keyword evidence="3" id="KW-1185">Reference proteome</keyword>
<organism evidence="2 3">
    <name type="scientific">Ganoderma sinense ZZ0214-1</name>
    <dbReference type="NCBI Taxonomy" id="1077348"/>
    <lineage>
        <taxon>Eukaryota</taxon>
        <taxon>Fungi</taxon>
        <taxon>Dikarya</taxon>
        <taxon>Basidiomycota</taxon>
        <taxon>Agaricomycotina</taxon>
        <taxon>Agaricomycetes</taxon>
        <taxon>Polyporales</taxon>
        <taxon>Polyporaceae</taxon>
        <taxon>Ganoderma</taxon>
    </lineage>
</organism>
<gene>
    <name evidence="2" type="ORF">GSI_14175</name>
</gene>
<feature type="region of interest" description="Disordered" evidence="1">
    <location>
        <begin position="133"/>
        <end position="162"/>
    </location>
</feature>
<sequence>MAQELARYLQMTAEDTEVLSQDPTRRDKIIAELYKQPGLKPNCYASQFVSPGGDPDAHLVPANDEIAKLTPPKSFEDRVNRLHLAFAAMMVYNQYKVAYALRDLPHLELKVQARRREIMDEWRRDVFNVKFPPRRRGYEASQTPSTSPTQARDPTSPPSCHVSLQQVPDDEALDFLANPHTMIGKQFVHSPPAQRADQEDSGVWEVISYTVKKADDGGIKHEYQVLLQAFGADPVPMDKEEVRYLLQYSTPVM</sequence>
<evidence type="ECO:0000313" key="3">
    <source>
        <dbReference type="Proteomes" id="UP000230002"/>
    </source>
</evidence>
<feature type="compositionally biased region" description="Polar residues" evidence="1">
    <location>
        <begin position="140"/>
        <end position="153"/>
    </location>
</feature>
<dbReference type="EMBL" id="AYKW01000067">
    <property type="protein sequence ID" value="PIL24421.1"/>
    <property type="molecule type" value="Genomic_DNA"/>
</dbReference>